<dbReference type="PANTHER" id="PTHR11012">
    <property type="entry name" value="PROTEIN KINASE-LIKE DOMAIN-CONTAINING"/>
    <property type="match status" value="1"/>
</dbReference>
<keyword evidence="3" id="KW-1185">Reference proteome</keyword>
<dbReference type="SMART" id="SM00587">
    <property type="entry name" value="CHK"/>
    <property type="match status" value="1"/>
</dbReference>
<proteinExistence type="predicted"/>
<dbReference type="AlphaFoldDB" id="A0AAN9Z8G7"/>
<organism evidence="2 3">
    <name type="scientific">Gryllus longicercus</name>
    <dbReference type="NCBI Taxonomy" id="2509291"/>
    <lineage>
        <taxon>Eukaryota</taxon>
        <taxon>Metazoa</taxon>
        <taxon>Ecdysozoa</taxon>
        <taxon>Arthropoda</taxon>
        <taxon>Hexapoda</taxon>
        <taxon>Insecta</taxon>
        <taxon>Pterygota</taxon>
        <taxon>Neoptera</taxon>
        <taxon>Polyneoptera</taxon>
        <taxon>Orthoptera</taxon>
        <taxon>Ensifera</taxon>
        <taxon>Gryllidea</taxon>
        <taxon>Grylloidea</taxon>
        <taxon>Gryllidae</taxon>
        <taxon>Gryllinae</taxon>
        <taxon>Gryllus</taxon>
    </lineage>
</organism>
<evidence type="ECO:0000259" key="1">
    <source>
        <dbReference type="SMART" id="SM00587"/>
    </source>
</evidence>
<evidence type="ECO:0000313" key="3">
    <source>
        <dbReference type="Proteomes" id="UP001378592"/>
    </source>
</evidence>
<dbReference type="SUPFAM" id="SSF56112">
    <property type="entry name" value="Protein kinase-like (PK-like)"/>
    <property type="match status" value="1"/>
</dbReference>
<reference evidence="2 3" key="1">
    <citation type="submission" date="2024-03" db="EMBL/GenBank/DDBJ databases">
        <title>The genome assembly and annotation of the cricket Gryllus longicercus Weissman &amp; Gray.</title>
        <authorList>
            <person name="Szrajer S."/>
            <person name="Gray D."/>
            <person name="Ylla G."/>
        </authorList>
    </citation>
    <scope>NUCLEOTIDE SEQUENCE [LARGE SCALE GENOMIC DNA]</scope>
    <source>
        <strain evidence="2">DAG 2021-001</strain>
        <tissue evidence="2">Whole body minus gut</tissue>
    </source>
</reference>
<dbReference type="EMBL" id="JAZDUA010000139">
    <property type="protein sequence ID" value="KAK7866697.1"/>
    <property type="molecule type" value="Genomic_DNA"/>
</dbReference>
<name>A0AAN9Z8G7_9ORTH</name>
<dbReference type="PANTHER" id="PTHR11012:SF4">
    <property type="entry name" value="LD42035P"/>
    <property type="match status" value="1"/>
</dbReference>
<sequence>MAEEGSSVKLIEDFILPKILQELQGATILQHELRAMDGMKDNWASTMFEIKLDVQRKVKEPLHAILKVMNEDKNVREKMKSHKQFFNEIHFYSTAMSLFTSVVAAEELKFTFDRLFPKCFCSYYNVNKKPENYEDAYIVMENLKVRGFKLGNRTSLDFKHCSLALQCLGEFHALSYFIKERVPDRFINEVVKPIHETNYDPSDRKTWNDMFGACEQRIIDACDSESVRNRLRELATREPFDVFTELVQPQEPLAVLCHGDFLRNNVLFRYENGEPVEMKFIDFQTIRYASPTIDISLLLCMNTTHELRVAHWDELLQVYHNSLTNTLSSLLRKPKDHLDSRYSFDSFMADFRRHAVYGYLIAIEFQLWMFAEESELEAFVKMYWEERGSPRHLEALRHLGGVQATRELVMLAKDLVEKKCI</sequence>
<protein>
    <recommendedName>
        <fullName evidence="1">CHK kinase-like domain-containing protein</fullName>
    </recommendedName>
</protein>
<accession>A0AAN9Z8G7</accession>
<gene>
    <name evidence="2" type="ORF">R5R35_003238</name>
</gene>
<feature type="domain" description="CHK kinase-like" evidence="1">
    <location>
        <begin position="138"/>
        <end position="329"/>
    </location>
</feature>
<dbReference type="Gene3D" id="3.90.1200.10">
    <property type="match status" value="1"/>
</dbReference>
<dbReference type="InterPro" id="IPR004119">
    <property type="entry name" value="EcKL"/>
</dbReference>
<dbReference type="Proteomes" id="UP001378592">
    <property type="component" value="Unassembled WGS sequence"/>
</dbReference>
<evidence type="ECO:0000313" key="2">
    <source>
        <dbReference type="EMBL" id="KAK7866697.1"/>
    </source>
</evidence>
<dbReference type="InterPro" id="IPR011009">
    <property type="entry name" value="Kinase-like_dom_sf"/>
</dbReference>
<dbReference type="InterPro" id="IPR015897">
    <property type="entry name" value="CHK_kinase-like"/>
</dbReference>
<comment type="caution">
    <text evidence="2">The sequence shown here is derived from an EMBL/GenBank/DDBJ whole genome shotgun (WGS) entry which is preliminary data.</text>
</comment>
<dbReference type="Pfam" id="PF02958">
    <property type="entry name" value="EcKL"/>
    <property type="match status" value="1"/>
</dbReference>